<proteinExistence type="predicted"/>
<gene>
    <name evidence="1" type="ORF">B0H17DRAFT_1189697</name>
</gene>
<sequence length="178" mass="19968">MDIVQIIQDQLSLHVDTAAVKFKQLCEDLEGVLQNILKVVQQLQTEPRGISKRFKEVMKTGSTADKISAHRTKIQELRSNFMACFPPKSLKASRNVLRLRGSFTGDKSSSIRCSNFLKWIWETAHFPAAWTRGFWKDTNCTEIHPGIIISYTRNNDTGLKNIAATRNVGSTADDALSG</sequence>
<name>A0AAD7F8S2_MYCRO</name>
<keyword evidence="2" id="KW-1185">Reference proteome</keyword>
<accession>A0AAD7F8S2</accession>
<dbReference type="Proteomes" id="UP001221757">
    <property type="component" value="Unassembled WGS sequence"/>
</dbReference>
<evidence type="ECO:0000313" key="2">
    <source>
        <dbReference type="Proteomes" id="UP001221757"/>
    </source>
</evidence>
<dbReference type="AlphaFoldDB" id="A0AAD7F8S2"/>
<organism evidence="1 2">
    <name type="scientific">Mycena rosella</name>
    <name type="common">Pink bonnet</name>
    <name type="synonym">Agaricus rosellus</name>
    <dbReference type="NCBI Taxonomy" id="1033263"/>
    <lineage>
        <taxon>Eukaryota</taxon>
        <taxon>Fungi</taxon>
        <taxon>Dikarya</taxon>
        <taxon>Basidiomycota</taxon>
        <taxon>Agaricomycotina</taxon>
        <taxon>Agaricomycetes</taxon>
        <taxon>Agaricomycetidae</taxon>
        <taxon>Agaricales</taxon>
        <taxon>Marasmiineae</taxon>
        <taxon>Mycenaceae</taxon>
        <taxon>Mycena</taxon>
    </lineage>
</organism>
<dbReference type="EMBL" id="JARKIE010001196">
    <property type="protein sequence ID" value="KAJ7604754.1"/>
    <property type="molecule type" value="Genomic_DNA"/>
</dbReference>
<protein>
    <submittedName>
        <fullName evidence="1">Uncharacterized protein</fullName>
    </submittedName>
</protein>
<reference evidence="1" key="1">
    <citation type="submission" date="2023-03" db="EMBL/GenBank/DDBJ databases">
        <title>Massive genome expansion in bonnet fungi (Mycena s.s.) driven by repeated elements and novel gene families across ecological guilds.</title>
        <authorList>
            <consortium name="Lawrence Berkeley National Laboratory"/>
            <person name="Harder C.B."/>
            <person name="Miyauchi S."/>
            <person name="Viragh M."/>
            <person name="Kuo A."/>
            <person name="Thoen E."/>
            <person name="Andreopoulos B."/>
            <person name="Lu D."/>
            <person name="Skrede I."/>
            <person name="Drula E."/>
            <person name="Henrissat B."/>
            <person name="Morin E."/>
            <person name="Kohler A."/>
            <person name="Barry K."/>
            <person name="LaButti K."/>
            <person name="Morin E."/>
            <person name="Salamov A."/>
            <person name="Lipzen A."/>
            <person name="Mereny Z."/>
            <person name="Hegedus B."/>
            <person name="Baldrian P."/>
            <person name="Stursova M."/>
            <person name="Weitz H."/>
            <person name="Taylor A."/>
            <person name="Grigoriev I.V."/>
            <person name="Nagy L.G."/>
            <person name="Martin F."/>
            <person name="Kauserud H."/>
        </authorList>
    </citation>
    <scope>NUCLEOTIDE SEQUENCE</scope>
    <source>
        <strain evidence="1">CBHHK067</strain>
    </source>
</reference>
<evidence type="ECO:0000313" key="1">
    <source>
        <dbReference type="EMBL" id="KAJ7604754.1"/>
    </source>
</evidence>
<comment type="caution">
    <text evidence="1">The sequence shown here is derived from an EMBL/GenBank/DDBJ whole genome shotgun (WGS) entry which is preliminary data.</text>
</comment>